<reference evidence="1 2" key="7">
    <citation type="journal article" date="2000" name="Virology">
        <title>Characterization of a beta-1,3-glucanase encoded by chlorella virus PBCV-1.</title>
        <authorList>
            <person name="Sun L."/>
            <person name="Gurnon J.R."/>
            <person name="Adams B.J."/>
            <person name="Graves M.V."/>
            <person name="Van Etten J.L."/>
        </authorList>
    </citation>
    <scope>NUCLEOTIDE SEQUENCE [LARGE SCALE GENOMIC DNA]</scope>
</reference>
<dbReference type="OrthoDB" id="9846at10239"/>
<organismHost>
    <name type="scientific">Chlorella</name>
    <dbReference type="NCBI Taxonomy" id="3071"/>
</organismHost>
<keyword evidence="2" id="KW-1185">Reference proteome</keyword>
<gene>
    <name evidence="1" type="primary">A298L</name>
</gene>
<dbReference type="RefSeq" id="NP_048652.1">
    <property type="nucleotide sequence ID" value="NC_000852.5"/>
</dbReference>
<sequence length="225" mass="25489">MTTDTKETVNMLAEFVKGPFVKFKGGEFSEAEGIVEEILGRLGCLRRNQRCVEIGAPDGIAIPNTFNLMKNHEMHVLYLETEFDPETDIAEIEKEFRITVVKTNSKDVETVIEEHGMPKEFAVMSIDANGLEYDIFEKTKFEPLIVVVPINPKIRPTEEQTPSIGVRASFKTMNDMAAKKGYSIVAHAGCSIVYVRDDLVKNLHIKGFHRRSTEQLFDWSFLNNS</sequence>
<evidence type="ECO:0000313" key="2">
    <source>
        <dbReference type="Proteomes" id="UP000000862"/>
    </source>
</evidence>
<reference evidence="1 2" key="1">
    <citation type="journal article" date="1995" name="Virology">
        <title>Analysis of 45 kb of DNA located at the left end of the chlorella virus PBCV-1 genome.</title>
        <authorList>
            <person name="Lu Z."/>
            <person name="Li Y."/>
            <person name="Zhang Y."/>
            <person name="Kutish G.F."/>
            <person name="Rock D.L."/>
            <person name="Van Etten J.L."/>
        </authorList>
    </citation>
    <scope>NUCLEOTIDE SEQUENCE [LARGE SCALE GENOMIC DNA]</scope>
</reference>
<dbReference type="Proteomes" id="UP000000862">
    <property type="component" value="Segment"/>
</dbReference>
<organism evidence="1 2">
    <name type="scientific">Paramecium bursaria Chlorella virus 1</name>
    <name type="common">PBCV-1</name>
    <dbReference type="NCBI Taxonomy" id="10506"/>
    <lineage>
        <taxon>Viruses</taxon>
        <taxon>Varidnaviria</taxon>
        <taxon>Bamfordvirae</taxon>
        <taxon>Nucleocytoviricota</taxon>
        <taxon>Megaviricetes</taxon>
        <taxon>Algavirales</taxon>
        <taxon>Phycodnaviridae</taxon>
        <taxon>Chlorovirus</taxon>
        <taxon>Chlorovirus vanettense</taxon>
    </lineage>
</organism>
<dbReference type="KEGG" id="vg:918333"/>
<reference evidence="1 2" key="3">
    <citation type="journal article" date="1996" name="Virology">
        <title>Analysis of 94 kb of the chlorella virus PBCV-1 330-kb genome: map positions 88 to 182.</title>
        <authorList>
            <person name="Lu Z."/>
            <person name="Li Y."/>
            <person name="Que Q."/>
            <person name="Kutish G.F."/>
            <person name="Rock D.L."/>
            <person name="Van Etten J.L."/>
        </authorList>
    </citation>
    <scope>NUCLEOTIDE SEQUENCE [LARGE SCALE GENOMIC DNA]</scope>
</reference>
<dbReference type="EMBL" id="JF411744">
    <property type="protein sequence ID" value="AAC96666.1"/>
    <property type="molecule type" value="Genomic_DNA"/>
</dbReference>
<reference evidence="1 2" key="8">
    <citation type="journal article" date="2010" name="J. Virol.">
        <title>Microarray analysis of Paramecium bursaria chlorella virus 1 transcription.</title>
        <authorList>
            <person name="Yanai-Balser G.M."/>
            <person name="Duncan G.A."/>
            <person name="Eudy J.D."/>
            <person name="Wang D."/>
            <person name="Li X."/>
            <person name="Agarkova I.V."/>
            <person name="Dunigan D.D."/>
            <person name="Van Etten J.L."/>
        </authorList>
    </citation>
    <scope>NUCLEOTIDE SEQUENCE [LARGE SCALE GENOMIC DNA]</scope>
</reference>
<reference evidence="1 2" key="5">
    <citation type="journal article" date="1997" name="Virology">
        <title>Analysis of 74 kb of DNA located at the right end of the 330-kb chlorella virus PBCV-1 genome.</title>
        <authorList>
            <person name="Li Y."/>
            <person name="Lu Z."/>
            <person name="Sun L."/>
            <person name="Ropp S."/>
            <person name="Kutish G.F."/>
            <person name="Rock D.L."/>
            <person name="Van Etten J.L."/>
        </authorList>
    </citation>
    <scope>NUCLEOTIDE SEQUENCE [LARGE SCALE GENOMIC DNA]</scope>
</reference>
<reference evidence="1 2" key="6">
    <citation type="journal article" date="1999" name="Virology">
        <title>Chlorella virus PBCV-1 encodes a functional homospermidine synthase.</title>
        <authorList>
            <person name="Kaiser A."/>
            <person name="Vollmert M."/>
            <person name="Tholl D."/>
            <person name="Graves M.V."/>
            <person name="Gurnon J.R."/>
            <person name="Xing W."/>
            <person name="Lisec A.D."/>
            <person name="Nickerson K.W."/>
            <person name="Van Etten J.L."/>
        </authorList>
    </citation>
    <scope>NUCLEOTIDE SEQUENCE [LARGE SCALE GENOMIC DNA]</scope>
</reference>
<dbReference type="PIR" id="T17795">
    <property type="entry name" value="T17795"/>
</dbReference>
<name>Q84614_PBCV1</name>
<evidence type="ECO:0008006" key="3">
    <source>
        <dbReference type="Google" id="ProtNLM"/>
    </source>
</evidence>
<protein>
    <recommendedName>
        <fullName evidence="3">Methyltransferase</fullName>
    </recommendedName>
</protein>
<reference evidence="1 2" key="4">
    <citation type="journal article" date="1996" name="Virology">
        <title>Analysis of 76 kb of the chlorella virus PBCV-1 330-kb genome: map positions 182 to 258.</title>
        <authorList>
            <person name="Kutish G.F."/>
            <person name="Li Y."/>
            <person name="Lu Z."/>
            <person name="Furuta M."/>
            <person name="Rock D.L."/>
            <person name="Van Etten J.L."/>
        </authorList>
    </citation>
    <scope>NUCLEOTIDE SEQUENCE [LARGE SCALE GENOMIC DNA]</scope>
</reference>
<proteinExistence type="predicted"/>
<accession>Q84614</accession>
<dbReference type="GeneID" id="918333"/>
<reference evidence="1 2" key="2">
    <citation type="journal article" date="1995" name="Virology">
        <title>Analysis of 43 kb of the Chlorella virus PBCV-1 330-kb genome: map positions 45 to 88.</title>
        <authorList>
            <person name="Li Y."/>
            <person name="Lu Z."/>
            <person name="Burbank D.E."/>
            <person name="Kutish G.F."/>
            <person name="Rock D.L."/>
            <person name="Van Etten J.L."/>
        </authorList>
    </citation>
    <scope>NUCLEOTIDE SEQUENCE [LARGE SCALE GENOMIC DNA]</scope>
</reference>
<evidence type="ECO:0000313" key="1">
    <source>
        <dbReference type="EMBL" id="AAC96666.1"/>
    </source>
</evidence>